<evidence type="ECO:0000256" key="3">
    <source>
        <dbReference type="SAM" id="Phobius"/>
    </source>
</evidence>
<dbReference type="InterPro" id="IPR036259">
    <property type="entry name" value="MFS_trans_sf"/>
</dbReference>
<dbReference type="GO" id="GO:0016020">
    <property type="term" value="C:membrane"/>
    <property type="evidence" value="ECO:0007669"/>
    <property type="project" value="UniProtKB-SubCell"/>
</dbReference>
<dbReference type="Pfam" id="PF07690">
    <property type="entry name" value="MFS_1"/>
    <property type="match status" value="1"/>
</dbReference>
<protein>
    <recommendedName>
        <fullName evidence="4">Major facilitator superfamily (MFS) profile domain-containing protein</fullName>
    </recommendedName>
</protein>
<evidence type="ECO:0000313" key="6">
    <source>
        <dbReference type="Proteomes" id="UP001385951"/>
    </source>
</evidence>
<keyword evidence="3" id="KW-0812">Transmembrane</keyword>
<dbReference type="InterPro" id="IPR011701">
    <property type="entry name" value="MFS"/>
</dbReference>
<comment type="subcellular location">
    <subcellularLocation>
        <location evidence="1">Membrane</location>
        <topology evidence="1">Multi-pass membrane protein</topology>
    </subcellularLocation>
</comment>
<feature type="transmembrane region" description="Helical" evidence="3">
    <location>
        <begin position="183"/>
        <end position="206"/>
    </location>
</feature>
<name>A0AAW0GAY8_9APHY</name>
<evidence type="ECO:0000259" key="4">
    <source>
        <dbReference type="PROSITE" id="PS50850"/>
    </source>
</evidence>
<comment type="caution">
    <text evidence="5">The sequence shown here is derived from an EMBL/GenBank/DDBJ whole genome shotgun (WGS) entry which is preliminary data.</text>
</comment>
<accession>A0AAW0GAY8</accession>
<evidence type="ECO:0000256" key="2">
    <source>
        <dbReference type="ARBA" id="ARBA00006727"/>
    </source>
</evidence>
<evidence type="ECO:0000313" key="5">
    <source>
        <dbReference type="EMBL" id="KAK7686230.1"/>
    </source>
</evidence>
<dbReference type="EMBL" id="JASBNA010000017">
    <property type="protein sequence ID" value="KAK7686230.1"/>
    <property type="molecule type" value="Genomic_DNA"/>
</dbReference>
<dbReference type="SUPFAM" id="SSF103473">
    <property type="entry name" value="MFS general substrate transporter"/>
    <property type="match status" value="1"/>
</dbReference>
<feature type="transmembrane region" description="Helical" evidence="3">
    <location>
        <begin position="12"/>
        <end position="32"/>
    </location>
</feature>
<dbReference type="PANTHER" id="PTHR11360:SF287">
    <property type="entry name" value="MFS MONOCARBOXYLATE TRANSPORTER"/>
    <property type="match status" value="1"/>
</dbReference>
<sequence length="290" mass="30903">MLPQWFVRRKGLAGGLIFAGTGVGGFICPLLVNKLLDATGHRWTLRIWAMIQTVTTGVAIFGIRPREPPTRYRSHRERPSLIPACLRFIKRPVFWTFVITTTLQALSYFPVSLYIASFTTSISSPLSATIVLSLFNSSSVIGRVTIGYLSDRYPYPWIMFASLLGSGMAAFLLRGFADTLTRVFVFVIVFGSLSGGFSSVGFAAATDSSAPNTEQAPMAFSTAVSLKGVAALVGPVVSGALLQAGRSASFSNSTYGKFGFGAVEIFVGSCAVAGSLSSLAVLATRPRIRG</sequence>
<feature type="transmembrane region" description="Helical" evidence="3">
    <location>
        <begin position="258"/>
        <end position="283"/>
    </location>
</feature>
<comment type="similarity">
    <text evidence="2">Belongs to the major facilitator superfamily. Monocarboxylate porter (TC 2.A.1.13) family.</text>
</comment>
<dbReference type="PROSITE" id="PS50850">
    <property type="entry name" value="MFS"/>
    <property type="match status" value="1"/>
</dbReference>
<feature type="transmembrane region" description="Helical" evidence="3">
    <location>
        <begin position="44"/>
        <end position="63"/>
    </location>
</feature>
<dbReference type="GO" id="GO:0022857">
    <property type="term" value="F:transmembrane transporter activity"/>
    <property type="evidence" value="ECO:0007669"/>
    <property type="project" value="InterPro"/>
</dbReference>
<dbReference type="Gene3D" id="1.20.1250.20">
    <property type="entry name" value="MFS general substrate transporter like domains"/>
    <property type="match status" value="2"/>
</dbReference>
<organism evidence="5 6">
    <name type="scientific">Cerrena zonata</name>
    <dbReference type="NCBI Taxonomy" id="2478898"/>
    <lineage>
        <taxon>Eukaryota</taxon>
        <taxon>Fungi</taxon>
        <taxon>Dikarya</taxon>
        <taxon>Basidiomycota</taxon>
        <taxon>Agaricomycotina</taxon>
        <taxon>Agaricomycetes</taxon>
        <taxon>Polyporales</taxon>
        <taxon>Cerrenaceae</taxon>
        <taxon>Cerrena</taxon>
    </lineage>
</organism>
<dbReference type="InterPro" id="IPR020846">
    <property type="entry name" value="MFS_dom"/>
</dbReference>
<evidence type="ECO:0000256" key="1">
    <source>
        <dbReference type="ARBA" id="ARBA00004141"/>
    </source>
</evidence>
<dbReference type="PANTHER" id="PTHR11360">
    <property type="entry name" value="MONOCARBOXYLATE TRANSPORTER"/>
    <property type="match status" value="1"/>
</dbReference>
<dbReference type="AlphaFoldDB" id="A0AAW0GAY8"/>
<feature type="domain" description="Major facilitator superfamily (MFS) profile" evidence="4">
    <location>
        <begin position="1"/>
        <end position="286"/>
    </location>
</feature>
<feature type="transmembrane region" description="Helical" evidence="3">
    <location>
        <begin position="93"/>
        <end position="116"/>
    </location>
</feature>
<gene>
    <name evidence="5" type="ORF">QCA50_010450</name>
</gene>
<dbReference type="Proteomes" id="UP001385951">
    <property type="component" value="Unassembled WGS sequence"/>
</dbReference>
<feature type="transmembrane region" description="Helical" evidence="3">
    <location>
        <begin position="157"/>
        <end position="177"/>
    </location>
</feature>
<reference evidence="5 6" key="1">
    <citation type="submission" date="2022-09" db="EMBL/GenBank/DDBJ databases">
        <authorList>
            <person name="Palmer J.M."/>
        </authorList>
    </citation>
    <scope>NUCLEOTIDE SEQUENCE [LARGE SCALE GENOMIC DNA]</scope>
    <source>
        <strain evidence="5 6">DSM 7382</strain>
    </source>
</reference>
<keyword evidence="6" id="KW-1185">Reference proteome</keyword>
<dbReference type="InterPro" id="IPR050327">
    <property type="entry name" value="Proton-linked_MCT"/>
</dbReference>
<proteinExistence type="inferred from homology"/>
<keyword evidence="3" id="KW-1133">Transmembrane helix</keyword>
<keyword evidence="3" id="KW-0472">Membrane</keyword>